<evidence type="ECO:0000256" key="1">
    <source>
        <dbReference type="SAM" id="Phobius"/>
    </source>
</evidence>
<sequence>MDILVTIVIVVLTFVVFIPLVFVGVFKNSEDNAHNARTSH</sequence>
<accession>A0A0G0VP19</accession>
<comment type="caution">
    <text evidence="2">The sequence shown here is derived from an EMBL/GenBank/DDBJ whole genome shotgun (WGS) entry which is preliminary data.</text>
</comment>
<proteinExistence type="predicted"/>
<keyword evidence="1" id="KW-0812">Transmembrane</keyword>
<name>A0A0G0VP19_UNCKA</name>
<reference evidence="2 3" key="1">
    <citation type="journal article" date="2015" name="Nature">
        <title>rRNA introns, odd ribosomes, and small enigmatic genomes across a large radiation of phyla.</title>
        <authorList>
            <person name="Brown C.T."/>
            <person name="Hug L.A."/>
            <person name="Thomas B.C."/>
            <person name="Sharon I."/>
            <person name="Castelle C.J."/>
            <person name="Singh A."/>
            <person name="Wilkins M.J."/>
            <person name="Williams K.H."/>
            <person name="Banfield J.F."/>
        </authorList>
    </citation>
    <scope>NUCLEOTIDE SEQUENCE [LARGE SCALE GENOMIC DNA]</scope>
</reference>
<dbReference type="Proteomes" id="UP000033947">
    <property type="component" value="Unassembled WGS sequence"/>
</dbReference>
<evidence type="ECO:0000313" key="2">
    <source>
        <dbReference type="EMBL" id="KKS02659.1"/>
    </source>
</evidence>
<keyword evidence="1" id="KW-0472">Membrane</keyword>
<protein>
    <submittedName>
        <fullName evidence="2">Uncharacterized protein</fullName>
    </submittedName>
</protein>
<dbReference type="EMBL" id="LCBB01000013">
    <property type="protein sequence ID" value="KKS02659.1"/>
    <property type="molecule type" value="Genomic_DNA"/>
</dbReference>
<evidence type="ECO:0000313" key="3">
    <source>
        <dbReference type="Proteomes" id="UP000033947"/>
    </source>
</evidence>
<keyword evidence="1" id="KW-1133">Transmembrane helix</keyword>
<gene>
    <name evidence="2" type="ORF">UU55_C0013G0030</name>
</gene>
<feature type="transmembrane region" description="Helical" evidence="1">
    <location>
        <begin position="6"/>
        <end position="26"/>
    </location>
</feature>
<organism evidence="2 3">
    <name type="scientific">candidate division WWE3 bacterium GW2011_GWC2_41_23</name>
    <dbReference type="NCBI Taxonomy" id="1619123"/>
    <lineage>
        <taxon>Bacteria</taxon>
        <taxon>Katanobacteria</taxon>
    </lineage>
</organism>
<dbReference type="AlphaFoldDB" id="A0A0G0VP19"/>